<dbReference type="RefSeq" id="XP_024683682.1">
    <property type="nucleotide sequence ID" value="XM_024821080.1"/>
</dbReference>
<protein>
    <submittedName>
        <fullName evidence="1">Uncharacterized protein</fullName>
    </submittedName>
</protein>
<evidence type="ECO:0000313" key="2">
    <source>
        <dbReference type="Proteomes" id="UP000234474"/>
    </source>
</evidence>
<keyword evidence="2" id="KW-1185">Reference proteome</keyword>
<name>A0A2I1CBT1_ASPN1</name>
<dbReference type="GeneID" id="36528406"/>
<dbReference type="Proteomes" id="UP000234474">
    <property type="component" value="Unassembled WGS sequence"/>
</dbReference>
<evidence type="ECO:0000313" key="1">
    <source>
        <dbReference type="EMBL" id="PKX95087.1"/>
    </source>
</evidence>
<dbReference type="EMBL" id="MSZS01000003">
    <property type="protein sequence ID" value="PKX95087.1"/>
    <property type="molecule type" value="Genomic_DNA"/>
</dbReference>
<comment type="caution">
    <text evidence="1">The sequence shown here is derived from an EMBL/GenBank/DDBJ whole genome shotgun (WGS) entry which is preliminary data.</text>
</comment>
<gene>
    <name evidence="1" type="ORF">P174DRAFT_125889</name>
</gene>
<dbReference type="VEuPathDB" id="FungiDB:P174DRAFT_125889"/>
<accession>A0A2I1CBT1</accession>
<proteinExistence type="predicted"/>
<organism evidence="1 2">
    <name type="scientific">Aspergillus novofumigatus (strain IBT 16806)</name>
    <dbReference type="NCBI Taxonomy" id="1392255"/>
    <lineage>
        <taxon>Eukaryota</taxon>
        <taxon>Fungi</taxon>
        <taxon>Dikarya</taxon>
        <taxon>Ascomycota</taxon>
        <taxon>Pezizomycotina</taxon>
        <taxon>Eurotiomycetes</taxon>
        <taxon>Eurotiomycetidae</taxon>
        <taxon>Eurotiales</taxon>
        <taxon>Aspergillaceae</taxon>
        <taxon>Aspergillus</taxon>
        <taxon>Aspergillus subgen. Fumigati</taxon>
    </lineage>
</organism>
<reference evidence="2" key="1">
    <citation type="journal article" date="2018" name="Proc. Natl. Acad. Sci. U.S.A.">
        <title>Linking secondary metabolites to gene clusters through genome sequencing of six diverse Aspergillus species.</title>
        <authorList>
            <person name="Kaerboelling I."/>
            <person name="Vesth T.C."/>
            <person name="Frisvad J.C."/>
            <person name="Nybo J.L."/>
            <person name="Theobald S."/>
            <person name="Kuo A."/>
            <person name="Bowyer P."/>
            <person name="Matsuda Y."/>
            <person name="Mondo S."/>
            <person name="Lyhne E.K."/>
            <person name="Kogle M.E."/>
            <person name="Clum A."/>
            <person name="Lipzen A."/>
            <person name="Salamov A."/>
            <person name="Ngan C.Y."/>
            <person name="Daum C."/>
            <person name="Chiniquy J."/>
            <person name="Barry K."/>
            <person name="LaButti K."/>
            <person name="Haridas S."/>
            <person name="Simmons B.A."/>
            <person name="Magnuson J.K."/>
            <person name="Mortensen U.H."/>
            <person name="Larsen T.O."/>
            <person name="Grigoriev I.V."/>
            <person name="Baker S.E."/>
            <person name="Andersen M.R."/>
        </authorList>
    </citation>
    <scope>NUCLEOTIDE SEQUENCE [LARGE SCALE GENOMIC DNA]</scope>
    <source>
        <strain evidence="2">IBT 16806</strain>
    </source>
</reference>
<dbReference type="AlphaFoldDB" id="A0A2I1CBT1"/>
<sequence length="97" mass="10864">MLRYTQWVRVVVLMSQSTPYPPLALAQVLLHSFDGDPPFQVATVIRKSQLGDKSKKGKKGRGEKEIGPLEDRSLCFPHLMNASKTVISSTSCRVHRL</sequence>